<keyword evidence="1" id="KW-0812">Transmembrane</keyword>
<dbReference type="RefSeq" id="WP_273894395.1">
    <property type="nucleotide sequence ID" value="NZ_JAMDGP010000011.1"/>
</dbReference>
<gene>
    <name evidence="2" type="ORF">M5G17_18640</name>
</gene>
<keyword evidence="1" id="KW-1133">Transmembrane helix</keyword>
<keyword evidence="3" id="KW-1185">Reference proteome</keyword>
<keyword evidence="1" id="KW-0472">Membrane</keyword>
<dbReference type="InterPro" id="IPR052785">
    <property type="entry name" value="Enterotoxin_cmpnt"/>
</dbReference>
<reference evidence="2 3" key="1">
    <citation type="submission" date="2022-05" db="EMBL/GenBank/DDBJ databases">
        <title>Novel Pseudomonas spp. Isolated from a Rainbow Trout Aquaculture Facility.</title>
        <authorList>
            <person name="Testerman T."/>
            <person name="Graf J."/>
        </authorList>
    </citation>
    <scope>NUCLEOTIDE SEQUENCE [LARGE SCALE GENOMIC DNA]</scope>
    <source>
        <strain evidence="2 3">ID1025</strain>
    </source>
</reference>
<dbReference type="Proteomes" id="UP001148184">
    <property type="component" value="Unassembled WGS sequence"/>
</dbReference>
<name>A0ABT5PBZ0_9PSED</name>
<organism evidence="2 3">
    <name type="scientific">Pseudomonas rubra</name>
    <dbReference type="NCBI Taxonomy" id="2942627"/>
    <lineage>
        <taxon>Bacteria</taxon>
        <taxon>Pseudomonadati</taxon>
        <taxon>Pseudomonadota</taxon>
        <taxon>Gammaproteobacteria</taxon>
        <taxon>Pseudomonadales</taxon>
        <taxon>Pseudomonadaceae</taxon>
        <taxon>Pseudomonas</taxon>
    </lineage>
</organism>
<evidence type="ECO:0000313" key="3">
    <source>
        <dbReference type="Proteomes" id="UP001148184"/>
    </source>
</evidence>
<evidence type="ECO:0000256" key="1">
    <source>
        <dbReference type="SAM" id="Phobius"/>
    </source>
</evidence>
<dbReference type="Gene3D" id="1.20.1170.10">
    <property type="match status" value="1"/>
</dbReference>
<evidence type="ECO:0000313" key="2">
    <source>
        <dbReference type="EMBL" id="MDD1015696.1"/>
    </source>
</evidence>
<dbReference type="PANTHER" id="PTHR38443:SF2">
    <property type="entry name" value="NON-HEMOLYTIC ENTEROTOXIN LYTIC COMPONENT L1"/>
    <property type="match status" value="1"/>
</dbReference>
<sequence length="351" mass="37570">MPLNATTCNAQIDASQAAIAMLNASCQAVIEAQIQQLDSPWYAQLDQELGVAENLVSAWRRSGMLYFNNDILGAILNCADAFDNAKGPIDDAFDTLEKAFSDSGRDTLIKQLQALIPPPQTMLGQTDTYLGKLKLFETQMMAAEQNMQTTIGAVQAQAADISCEISIINSRIDALNQQVQTDRQAIAAARSARKRGIFETIFGIVLAPLTGGISLILTGIGAASIADAQSQIDTMGEQIAKFQQNIFADQGSLSDDQKIIATLNGLTLSTGYVLTDMNNINTALDALRMQWTVFAGELGGIVDSLGKASHASDIVVAQAWFESACNEWALIAEHVTQISDASVTSQRKAMG</sequence>
<dbReference type="EMBL" id="JAMDGZ010000043">
    <property type="protein sequence ID" value="MDD1015696.1"/>
    <property type="molecule type" value="Genomic_DNA"/>
</dbReference>
<feature type="transmembrane region" description="Helical" evidence="1">
    <location>
        <begin position="200"/>
        <end position="225"/>
    </location>
</feature>
<dbReference type="CDD" id="cd22655">
    <property type="entry name" value="ClyA_MakA-like"/>
    <property type="match status" value="1"/>
</dbReference>
<proteinExistence type="predicted"/>
<comment type="caution">
    <text evidence="2">The sequence shown here is derived from an EMBL/GenBank/DDBJ whole genome shotgun (WGS) entry which is preliminary data.</text>
</comment>
<protein>
    <submittedName>
        <fullName evidence="2">Uncharacterized protein</fullName>
    </submittedName>
</protein>
<accession>A0ABT5PBZ0</accession>
<dbReference type="PANTHER" id="PTHR38443">
    <property type="match status" value="1"/>
</dbReference>
<dbReference type="SUPFAM" id="SSF58100">
    <property type="entry name" value="Bacterial hemolysins"/>
    <property type="match status" value="1"/>
</dbReference>